<dbReference type="EMBL" id="VSFG01000001">
    <property type="protein sequence ID" value="TYB48113.1"/>
    <property type="molecule type" value="Genomic_DNA"/>
</dbReference>
<keyword evidence="2" id="KW-0472">Membrane</keyword>
<feature type="transmembrane region" description="Helical" evidence="2">
    <location>
        <begin position="328"/>
        <end position="350"/>
    </location>
</feature>
<proteinExistence type="predicted"/>
<evidence type="ECO:0000256" key="1">
    <source>
        <dbReference type="SAM" id="MobiDB-lite"/>
    </source>
</evidence>
<feature type="transmembrane region" description="Helical" evidence="2">
    <location>
        <begin position="47"/>
        <end position="69"/>
    </location>
</feature>
<dbReference type="Proteomes" id="UP000323380">
    <property type="component" value="Unassembled WGS sequence"/>
</dbReference>
<comment type="caution">
    <text evidence="3">The sequence shown here is derived from an EMBL/GenBank/DDBJ whole genome shotgun (WGS) entry which is preliminary data.</text>
</comment>
<accession>A0A5D0NTZ3</accession>
<dbReference type="InterPro" id="IPR021424">
    <property type="entry name" value="PorA"/>
</dbReference>
<keyword evidence="4" id="KW-1185">Reference proteome</keyword>
<feature type="region of interest" description="Disordered" evidence="1">
    <location>
        <begin position="353"/>
        <end position="388"/>
    </location>
</feature>
<name>A0A5D0NTZ3_9ACTN</name>
<evidence type="ECO:0000313" key="3">
    <source>
        <dbReference type="EMBL" id="TYB48113.1"/>
    </source>
</evidence>
<reference evidence="3 4" key="1">
    <citation type="submission" date="2019-08" db="EMBL/GenBank/DDBJ databases">
        <title>Actinomadura sp. nov. CYP1-5 isolated from mountain soil.</title>
        <authorList>
            <person name="Songsumanus A."/>
            <person name="Kuncharoen N."/>
            <person name="Kudo T."/>
            <person name="Yuki M."/>
            <person name="Igarashi Y."/>
            <person name="Tanasupawat S."/>
        </authorList>
    </citation>
    <scope>NUCLEOTIDE SEQUENCE [LARGE SCALE GENOMIC DNA]</scope>
    <source>
        <strain evidence="3 4">JCM 14158</strain>
    </source>
</reference>
<evidence type="ECO:0000256" key="2">
    <source>
        <dbReference type="SAM" id="Phobius"/>
    </source>
</evidence>
<organism evidence="3 4">
    <name type="scientific">Actinomadura chibensis</name>
    <dbReference type="NCBI Taxonomy" id="392828"/>
    <lineage>
        <taxon>Bacteria</taxon>
        <taxon>Bacillati</taxon>
        <taxon>Actinomycetota</taxon>
        <taxon>Actinomycetes</taxon>
        <taxon>Streptosporangiales</taxon>
        <taxon>Thermomonosporaceae</taxon>
        <taxon>Actinomadura</taxon>
    </lineage>
</organism>
<keyword evidence="2" id="KW-0812">Transmembrane</keyword>
<dbReference type="Pfam" id="PF11271">
    <property type="entry name" value="PorA"/>
    <property type="match status" value="1"/>
</dbReference>
<dbReference type="AlphaFoldDB" id="A0A5D0NTZ3"/>
<dbReference type="STRING" id="1220554.GCA_001552135_04901"/>
<protein>
    <submittedName>
        <fullName evidence="3">DUF3068 domain-containing protein</fullName>
    </submittedName>
</protein>
<gene>
    <name evidence="3" type="ORF">FXF69_02485</name>
</gene>
<evidence type="ECO:0000313" key="4">
    <source>
        <dbReference type="Proteomes" id="UP000323380"/>
    </source>
</evidence>
<sequence length="388" mass="42040">MARRSVDGMGTSLGSGGAGRSLEVGALAGGRVPGSSPPWRWSMRRPVGLILIGLGAFFLTLAPLVRFYVADRVVVAPLNRYQVTSLESKGSTYFDESDLKLKKNVTLLAKNTVRGDVRANEGNGDIAVWDSTTNIYNRAKPDKPIQIQGFRIAFDRRTGKLTNCCGSNVDGDNRVRMSGYGLLFPIANVHKRDYPFYDMTTRRPAPMRFNAVEEVHGLTAYRFTQTIPLTKTARLDVKMPAKMLGLPEKAGNQKVDRYAEAYNTVWVDPRTGIPVKHRQNIRSTVRTPNGKGSMIVAQADLVTVDKDQQSLVDLANSTALKIDLLRSYIPGAGVLFGLILLFVGVSLAFARPAAPPAPATPRRPDGKFGDPAPAEGPPAPAASSTTSD</sequence>
<keyword evidence="2" id="KW-1133">Transmembrane helix</keyword>